<feature type="domain" description="HTH tetR-type" evidence="5">
    <location>
        <begin position="9"/>
        <end position="69"/>
    </location>
</feature>
<dbReference type="PROSITE" id="PS50977">
    <property type="entry name" value="HTH_TETR_2"/>
    <property type="match status" value="1"/>
</dbReference>
<dbReference type="InterPro" id="IPR023772">
    <property type="entry name" value="DNA-bd_HTH_TetR-type_CS"/>
</dbReference>
<evidence type="ECO:0000256" key="2">
    <source>
        <dbReference type="ARBA" id="ARBA00023125"/>
    </source>
</evidence>
<evidence type="ECO:0000256" key="3">
    <source>
        <dbReference type="ARBA" id="ARBA00023163"/>
    </source>
</evidence>
<keyword evidence="2 4" id="KW-0238">DNA-binding</keyword>
<keyword evidence="1" id="KW-0805">Transcription regulation</keyword>
<dbReference type="InterPro" id="IPR009057">
    <property type="entry name" value="Homeodomain-like_sf"/>
</dbReference>
<dbReference type="Gene3D" id="1.10.10.60">
    <property type="entry name" value="Homeodomain-like"/>
    <property type="match status" value="1"/>
</dbReference>
<keyword evidence="3" id="KW-0804">Transcription</keyword>
<feature type="DNA-binding region" description="H-T-H motif" evidence="4">
    <location>
        <begin position="32"/>
        <end position="51"/>
    </location>
</feature>
<reference evidence="6 7" key="1">
    <citation type="submission" date="2018-08" db="EMBL/GenBank/DDBJ databases">
        <title>Paenibacillus sp. M4BSY-1, whole genome shotgun sequence.</title>
        <authorList>
            <person name="Tuo L."/>
        </authorList>
    </citation>
    <scope>NUCLEOTIDE SEQUENCE [LARGE SCALE GENOMIC DNA]</scope>
    <source>
        <strain evidence="6 7">M4BSY-1</strain>
    </source>
</reference>
<evidence type="ECO:0000259" key="5">
    <source>
        <dbReference type="PROSITE" id="PS50977"/>
    </source>
</evidence>
<evidence type="ECO:0000256" key="4">
    <source>
        <dbReference type="PROSITE-ProRule" id="PRU00335"/>
    </source>
</evidence>
<keyword evidence="7" id="KW-1185">Reference proteome</keyword>
<dbReference type="GO" id="GO:0003677">
    <property type="term" value="F:DNA binding"/>
    <property type="evidence" value="ECO:0007669"/>
    <property type="project" value="UniProtKB-UniRule"/>
</dbReference>
<dbReference type="GO" id="GO:0045892">
    <property type="term" value="P:negative regulation of DNA-templated transcription"/>
    <property type="evidence" value="ECO:0007669"/>
    <property type="project" value="InterPro"/>
</dbReference>
<organism evidence="6 7">
    <name type="scientific">Paenibacillus paeoniae</name>
    <dbReference type="NCBI Taxonomy" id="2292705"/>
    <lineage>
        <taxon>Bacteria</taxon>
        <taxon>Bacillati</taxon>
        <taxon>Bacillota</taxon>
        <taxon>Bacilli</taxon>
        <taxon>Bacillales</taxon>
        <taxon>Paenibacillaceae</taxon>
        <taxon>Paenibacillus</taxon>
    </lineage>
</organism>
<dbReference type="SUPFAM" id="SSF48498">
    <property type="entry name" value="Tetracyclin repressor-like, C-terminal domain"/>
    <property type="match status" value="1"/>
</dbReference>
<proteinExistence type="predicted"/>
<dbReference type="SUPFAM" id="SSF46689">
    <property type="entry name" value="Homeodomain-like"/>
    <property type="match status" value="1"/>
</dbReference>
<dbReference type="RefSeq" id="WP_116045289.1">
    <property type="nucleotide sequence ID" value="NZ_QUBQ01000001.1"/>
</dbReference>
<protein>
    <submittedName>
        <fullName evidence="6">TetR/AcrR family transcriptional regulator</fullName>
    </submittedName>
</protein>
<gene>
    <name evidence="6" type="ORF">DX130_11490</name>
</gene>
<dbReference type="PANTHER" id="PTHR47506">
    <property type="entry name" value="TRANSCRIPTIONAL REGULATORY PROTEIN"/>
    <property type="match status" value="1"/>
</dbReference>
<evidence type="ECO:0000313" key="7">
    <source>
        <dbReference type="Proteomes" id="UP000261905"/>
    </source>
</evidence>
<dbReference type="InterPro" id="IPR001647">
    <property type="entry name" value="HTH_TetR"/>
</dbReference>
<accession>A0A371PMZ9</accession>
<dbReference type="InterPro" id="IPR036271">
    <property type="entry name" value="Tet_transcr_reg_TetR-rel_C_sf"/>
</dbReference>
<evidence type="ECO:0000313" key="6">
    <source>
        <dbReference type="EMBL" id="REK77584.1"/>
    </source>
</evidence>
<dbReference type="AlphaFoldDB" id="A0A371PMZ9"/>
<dbReference type="OrthoDB" id="9785164at2"/>
<dbReference type="Proteomes" id="UP000261905">
    <property type="component" value="Unassembled WGS sequence"/>
</dbReference>
<sequence length="203" mass="23147">MNKKKLQSEQTKKKVAEAARALFAQKGYKATSIEDIVAATGSSKGNIYYHFQSKEGLFQYLLNEWDNEWKEQWSELERDYATVSDKLQGLAEHLVVNDLNHPLTRATDEFLTSEWERSDVQDDLSSHMNQHVEFNKQLLQQAMDKGELAQGDAATMAYVLEALFMGLAEVSKRMPDREATIDIYRNAMNVFLNGTTVGSSEKR</sequence>
<comment type="caution">
    <text evidence="6">The sequence shown here is derived from an EMBL/GenBank/DDBJ whole genome shotgun (WGS) entry which is preliminary data.</text>
</comment>
<dbReference type="Pfam" id="PF08360">
    <property type="entry name" value="TetR_C_5"/>
    <property type="match status" value="1"/>
</dbReference>
<dbReference type="PRINTS" id="PR00455">
    <property type="entry name" value="HTHTETR"/>
</dbReference>
<dbReference type="InterPro" id="IPR013571">
    <property type="entry name" value="Tscrpt_reg_QacR_C"/>
</dbReference>
<name>A0A371PMZ9_9BACL</name>
<dbReference type="PROSITE" id="PS01081">
    <property type="entry name" value="HTH_TETR_1"/>
    <property type="match status" value="1"/>
</dbReference>
<evidence type="ECO:0000256" key="1">
    <source>
        <dbReference type="ARBA" id="ARBA00023015"/>
    </source>
</evidence>
<dbReference type="EMBL" id="QUBQ01000001">
    <property type="protein sequence ID" value="REK77584.1"/>
    <property type="molecule type" value="Genomic_DNA"/>
</dbReference>
<dbReference type="PANTHER" id="PTHR47506:SF1">
    <property type="entry name" value="HTH-TYPE TRANSCRIPTIONAL REGULATOR YJDC"/>
    <property type="match status" value="1"/>
</dbReference>
<dbReference type="Pfam" id="PF00440">
    <property type="entry name" value="TetR_N"/>
    <property type="match status" value="1"/>
</dbReference>
<dbReference type="GO" id="GO:0003700">
    <property type="term" value="F:DNA-binding transcription factor activity"/>
    <property type="evidence" value="ECO:0007669"/>
    <property type="project" value="InterPro"/>
</dbReference>
<dbReference type="Gene3D" id="1.10.357.10">
    <property type="entry name" value="Tetracycline Repressor, domain 2"/>
    <property type="match status" value="1"/>
</dbReference>